<protein>
    <submittedName>
        <fullName evidence="2">Uncharacterized protein</fullName>
    </submittedName>
</protein>
<dbReference type="STRING" id="94130.A0A2Z6Q5F3"/>
<gene>
    <name evidence="3" type="ORF">RCL2_000811100</name>
    <name evidence="2" type="ORF">RclHR1_11810005</name>
</gene>
<evidence type="ECO:0000313" key="3">
    <source>
        <dbReference type="EMBL" id="GES80850.1"/>
    </source>
</evidence>
<proteinExistence type="predicted"/>
<dbReference type="Proteomes" id="UP000247702">
    <property type="component" value="Unassembled WGS sequence"/>
</dbReference>
<reference evidence="3" key="2">
    <citation type="submission" date="2019-10" db="EMBL/GenBank/DDBJ databases">
        <title>Conservation and host-specific expression of non-tandemly repeated heterogenous ribosome RNA gene in arbuscular mycorrhizal fungi.</title>
        <authorList>
            <person name="Maeda T."/>
            <person name="Kobayashi Y."/>
            <person name="Nakagawa T."/>
            <person name="Ezawa T."/>
            <person name="Yamaguchi K."/>
            <person name="Bino T."/>
            <person name="Nishimoto Y."/>
            <person name="Shigenobu S."/>
            <person name="Kawaguchi M."/>
        </authorList>
    </citation>
    <scope>NUCLEOTIDE SEQUENCE</scope>
    <source>
        <strain evidence="3">HR1</strain>
    </source>
</reference>
<evidence type="ECO:0000313" key="2">
    <source>
        <dbReference type="EMBL" id="GBB85257.1"/>
    </source>
</evidence>
<feature type="region of interest" description="Disordered" evidence="1">
    <location>
        <begin position="40"/>
        <end position="71"/>
    </location>
</feature>
<accession>A0A2Z6Q5F3</accession>
<dbReference type="EMBL" id="BLAL01000053">
    <property type="protein sequence ID" value="GES80850.1"/>
    <property type="molecule type" value="Genomic_DNA"/>
</dbReference>
<dbReference type="AlphaFoldDB" id="A0A2Z6Q5F3"/>
<dbReference type="EMBL" id="BEXD01000204">
    <property type="protein sequence ID" value="GBB85257.1"/>
    <property type="molecule type" value="Genomic_DNA"/>
</dbReference>
<keyword evidence="4" id="KW-1185">Reference proteome</keyword>
<evidence type="ECO:0000256" key="1">
    <source>
        <dbReference type="SAM" id="MobiDB-lite"/>
    </source>
</evidence>
<feature type="compositionally biased region" description="Acidic residues" evidence="1">
    <location>
        <begin position="44"/>
        <end position="70"/>
    </location>
</feature>
<name>A0A2Z6Q5F3_9GLOM</name>
<sequence>MNALFQWMLLRKTKAILDYNNNWNGEVHREIPQHIISIEVPNIEAEEEAEEEVEDEAEESEEEYESDDENTREQLFYNTQFITQETALEIEGDLKEGNFIENKYFYQYEEIEKVKLNEDQQHTFNGFMNRLFIKEKIQRLLKAVPSSSQWTSPVKRKMIKNAFV</sequence>
<comment type="caution">
    <text evidence="2">The sequence shown here is derived from an EMBL/GenBank/DDBJ whole genome shotgun (WGS) entry which is preliminary data.</text>
</comment>
<reference evidence="2 4" key="1">
    <citation type="submission" date="2017-11" db="EMBL/GenBank/DDBJ databases">
        <title>The genome of Rhizophagus clarus HR1 reveals common genetic basis of auxotrophy among arbuscular mycorrhizal fungi.</title>
        <authorList>
            <person name="Kobayashi Y."/>
        </authorList>
    </citation>
    <scope>NUCLEOTIDE SEQUENCE [LARGE SCALE GENOMIC DNA]</scope>
    <source>
        <strain evidence="2 4">HR1</strain>
    </source>
</reference>
<evidence type="ECO:0000313" key="4">
    <source>
        <dbReference type="Proteomes" id="UP000247702"/>
    </source>
</evidence>
<dbReference type="Proteomes" id="UP000615446">
    <property type="component" value="Unassembled WGS sequence"/>
</dbReference>
<organism evidence="2 4">
    <name type="scientific">Rhizophagus clarus</name>
    <dbReference type="NCBI Taxonomy" id="94130"/>
    <lineage>
        <taxon>Eukaryota</taxon>
        <taxon>Fungi</taxon>
        <taxon>Fungi incertae sedis</taxon>
        <taxon>Mucoromycota</taxon>
        <taxon>Glomeromycotina</taxon>
        <taxon>Glomeromycetes</taxon>
        <taxon>Glomerales</taxon>
        <taxon>Glomeraceae</taxon>
        <taxon>Rhizophagus</taxon>
    </lineage>
</organism>